<proteinExistence type="predicted"/>
<organism evidence="2">
    <name type="scientific">Guillardia theta (strain CCMP2712)</name>
    <name type="common">Cryptophyte</name>
    <dbReference type="NCBI Taxonomy" id="905079"/>
    <lineage>
        <taxon>Eukaryota</taxon>
        <taxon>Cryptophyceae</taxon>
        <taxon>Pyrenomonadales</taxon>
        <taxon>Geminigeraceae</taxon>
        <taxon>Guillardia</taxon>
    </lineage>
</organism>
<reference evidence="2 4" key="1">
    <citation type="journal article" date="2012" name="Nature">
        <title>Algal genomes reveal evolutionary mosaicism and the fate of nucleomorphs.</title>
        <authorList>
            <consortium name="DOE Joint Genome Institute"/>
            <person name="Curtis B.A."/>
            <person name="Tanifuji G."/>
            <person name="Burki F."/>
            <person name="Gruber A."/>
            <person name="Irimia M."/>
            <person name="Maruyama S."/>
            <person name="Arias M.C."/>
            <person name="Ball S.G."/>
            <person name="Gile G.H."/>
            <person name="Hirakawa Y."/>
            <person name="Hopkins J.F."/>
            <person name="Kuo A."/>
            <person name="Rensing S.A."/>
            <person name="Schmutz J."/>
            <person name="Symeonidi A."/>
            <person name="Elias M."/>
            <person name="Eveleigh R.J."/>
            <person name="Herman E.K."/>
            <person name="Klute M.J."/>
            <person name="Nakayama T."/>
            <person name="Obornik M."/>
            <person name="Reyes-Prieto A."/>
            <person name="Armbrust E.V."/>
            <person name="Aves S.J."/>
            <person name="Beiko R.G."/>
            <person name="Coutinho P."/>
            <person name="Dacks J.B."/>
            <person name="Durnford D.G."/>
            <person name="Fast N.M."/>
            <person name="Green B.R."/>
            <person name="Grisdale C.J."/>
            <person name="Hempel F."/>
            <person name="Henrissat B."/>
            <person name="Hoppner M.P."/>
            <person name="Ishida K."/>
            <person name="Kim E."/>
            <person name="Koreny L."/>
            <person name="Kroth P.G."/>
            <person name="Liu Y."/>
            <person name="Malik S.B."/>
            <person name="Maier U.G."/>
            <person name="McRose D."/>
            <person name="Mock T."/>
            <person name="Neilson J.A."/>
            <person name="Onodera N.T."/>
            <person name="Poole A.M."/>
            <person name="Pritham E.J."/>
            <person name="Richards T.A."/>
            <person name="Rocap G."/>
            <person name="Roy S.W."/>
            <person name="Sarai C."/>
            <person name="Schaack S."/>
            <person name="Shirato S."/>
            <person name="Slamovits C.H."/>
            <person name="Spencer D.F."/>
            <person name="Suzuki S."/>
            <person name="Worden A.Z."/>
            <person name="Zauner S."/>
            <person name="Barry K."/>
            <person name="Bell C."/>
            <person name="Bharti A.K."/>
            <person name="Crow J.A."/>
            <person name="Grimwood J."/>
            <person name="Kramer R."/>
            <person name="Lindquist E."/>
            <person name="Lucas S."/>
            <person name="Salamov A."/>
            <person name="McFadden G.I."/>
            <person name="Lane C.E."/>
            <person name="Keeling P.J."/>
            <person name="Gray M.W."/>
            <person name="Grigoriev I.V."/>
            <person name="Archibald J.M."/>
        </authorList>
    </citation>
    <scope>NUCLEOTIDE SEQUENCE</scope>
    <source>
        <strain evidence="2 4">CCMP2712</strain>
    </source>
</reference>
<dbReference type="RefSeq" id="XP_005827717.1">
    <property type="nucleotide sequence ID" value="XM_005827660.1"/>
</dbReference>
<evidence type="ECO:0000313" key="4">
    <source>
        <dbReference type="Proteomes" id="UP000011087"/>
    </source>
</evidence>
<dbReference type="GeneID" id="17297310"/>
<dbReference type="HOGENOM" id="CLU_2019642_0_0_1"/>
<reference evidence="3" key="3">
    <citation type="submission" date="2016-03" db="UniProtKB">
        <authorList>
            <consortium name="EnsemblProtists"/>
        </authorList>
    </citation>
    <scope>IDENTIFICATION</scope>
</reference>
<dbReference type="EMBL" id="JH993029">
    <property type="protein sequence ID" value="EKX40737.1"/>
    <property type="molecule type" value="Genomic_DNA"/>
</dbReference>
<sequence length="123" mass="13664">MLGTEERAQKRPSRANLCYNHYFIFIMGFLMFYAAMYALKGRDERRNAAALSQLSDFDLGGRSSGHPMHAHTQVLTNRHANSLLSKVPAISDCGLFGTDCDGNTYLQSALPTHATPTQYHLSP</sequence>
<dbReference type="Proteomes" id="UP000011087">
    <property type="component" value="Unassembled WGS sequence"/>
</dbReference>
<dbReference type="AlphaFoldDB" id="L1IXB0"/>
<protein>
    <submittedName>
        <fullName evidence="2 3">Uncharacterized protein</fullName>
    </submittedName>
</protein>
<dbReference type="KEGG" id="gtt:GUITHDRAFT_113268"/>
<keyword evidence="1" id="KW-0472">Membrane</keyword>
<gene>
    <name evidence="2" type="ORF">GUITHDRAFT_113268</name>
</gene>
<accession>L1IXB0</accession>
<evidence type="ECO:0000256" key="1">
    <source>
        <dbReference type="SAM" id="Phobius"/>
    </source>
</evidence>
<evidence type="ECO:0000313" key="2">
    <source>
        <dbReference type="EMBL" id="EKX40737.1"/>
    </source>
</evidence>
<keyword evidence="1" id="KW-1133">Transmembrane helix</keyword>
<evidence type="ECO:0000313" key="3">
    <source>
        <dbReference type="EnsemblProtists" id="EKX40737"/>
    </source>
</evidence>
<dbReference type="PaxDb" id="55529-EKX40737"/>
<keyword evidence="1" id="KW-0812">Transmembrane</keyword>
<keyword evidence="4" id="KW-1185">Reference proteome</keyword>
<reference evidence="4" key="2">
    <citation type="submission" date="2012-11" db="EMBL/GenBank/DDBJ databases">
        <authorList>
            <person name="Kuo A."/>
            <person name="Curtis B.A."/>
            <person name="Tanifuji G."/>
            <person name="Burki F."/>
            <person name="Gruber A."/>
            <person name="Irimia M."/>
            <person name="Maruyama S."/>
            <person name="Arias M.C."/>
            <person name="Ball S.G."/>
            <person name="Gile G.H."/>
            <person name="Hirakawa Y."/>
            <person name="Hopkins J.F."/>
            <person name="Rensing S.A."/>
            <person name="Schmutz J."/>
            <person name="Symeonidi A."/>
            <person name="Elias M."/>
            <person name="Eveleigh R.J."/>
            <person name="Herman E.K."/>
            <person name="Klute M.J."/>
            <person name="Nakayama T."/>
            <person name="Obornik M."/>
            <person name="Reyes-Prieto A."/>
            <person name="Armbrust E.V."/>
            <person name="Aves S.J."/>
            <person name="Beiko R.G."/>
            <person name="Coutinho P."/>
            <person name="Dacks J.B."/>
            <person name="Durnford D.G."/>
            <person name="Fast N.M."/>
            <person name="Green B.R."/>
            <person name="Grisdale C."/>
            <person name="Hempe F."/>
            <person name="Henrissat B."/>
            <person name="Hoppner M.P."/>
            <person name="Ishida K.-I."/>
            <person name="Kim E."/>
            <person name="Koreny L."/>
            <person name="Kroth P.G."/>
            <person name="Liu Y."/>
            <person name="Malik S.-B."/>
            <person name="Maier U.G."/>
            <person name="McRose D."/>
            <person name="Mock T."/>
            <person name="Neilson J.A."/>
            <person name="Onodera N.T."/>
            <person name="Poole A.M."/>
            <person name="Pritham E.J."/>
            <person name="Richards T.A."/>
            <person name="Rocap G."/>
            <person name="Roy S.W."/>
            <person name="Sarai C."/>
            <person name="Schaack S."/>
            <person name="Shirato S."/>
            <person name="Slamovits C.H."/>
            <person name="Spencer D.F."/>
            <person name="Suzuki S."/>
            <person name="Worden A.Z."/>
            <person name="Zauner S."/>
            <person name="Barry K."/>
            <person name="Bell C."/>
            <person name="Bharti A.K."/>
            <person name="Crow J.A."/>
            <person name="Grimwood J."/>
            <person name="Kramer R."/>
            <person name="Lindquist E."/>
            <person name="Lucas S."/>
            <person name="Salamov A."/>
            <person name="McFadden G.I."/>
            <person name="Lane C.E."/>
            <person name="Keeling P.J."/>
            <person name="Gray M.W."/>
            <person name="Grigoriev I.V."/>
            <person name="Archibald J.M."/>
        </authorList>
    </citation>
    <scope>NUCLEOTIDE SEQUENCE</scope>
    <source>
        <strain evidence="4">CCMP2712</strain>
    </source>
</reference>
<name>L1IXB0_GUITC</name>
<feature type="transmembrane region" description="Helical" evidence="1">
    <location>
        <begin position="20"/>
        <end position="39"/>
    </location>
</feature>
<dbReference type="EnsemblProtists" id="EKX40737">
    <property type="protein sequence ID" value="EKX40737"/>
    <property type="gene ID" value="GUITHDRAFT_113268"/>
</dbReference>